<reference evidence="2" key="1">
    <citation type="submission" date="2021-01" db="EMBL/GenBank/DDBJ databases">
        <authorList>
            <person name="Kaushik A."/>
        </authorList>
    </citation>
    <scope>NUCLEOTIDE SEQUENCE</scope>
    <source>
        <strain evidence="2">AG1-1B</strain>
    </source>
</reference>
<dbReference type="Pfam" id="PF01755">
    <property type="entry name" value="Glyco_transf_25"/>
    <property type="match status" value="1"/>
</dbReference>
<evidence type="ECO:0000259" key="1">
    <source>
        <dbReference type="Pfam" id="PF01755"/>
    </source>
</evidence>
<dbReference type="EMBL" id="CAJMWQ010000049">
    <property type="protein sequence ID" value="CAE6335683.1"/>
    <property type="molecule type" value="Genomic_DNA"/>
</dbReference>
<organism evidence="2 3">
    <name type="scientific">Rhizoctonia solani</name>
    <dbReference type="NCBI Taxonomy" id="456999"/>
    <lineage>
        <taxon>Eukaryota</taxon>
        <taxon>Fungi</taxon>
        <taxon>Dikarya</taxon>
        <taxon>Basidiomycota</taxon>
        <taxon>Agaricomycotina</taxon>
        <taxon>Agaricomycetes</taxon>
        <taxon>Cantharellales</taxon>
        <taxon>Ceratobasidiaceae</taxon>
        <taxon>Rhizoctonia</taxon>
    </lineage>
</organism>
<name>A0A8H2ZUA5_9AGAM</name>
<evidence type="ECO:0000313" key="2">
    <source>
        <dbReference type="EMBL" id="CAE6335683.1"/>
    </source>
</evidence>
<proteinExistence type="predicted"/>
<gene>
    <name evidence="2" type="ORF">RDB_LOCUS1054</name>
</gene>
<evidence type="ECO:0000313" key="3">
    <source>
        <dbReference type="Proteomes" id="UP000663826"/>
    </source>
</evidence>
<feature type="domain" description="Glycosyl transferase family 25" evidence="1">
    <location>
        <begin position="202"/>
        <end position="242"/>
    </location>
</feature>
<comment type="caution">
    <text evidence="2">The sequence shown here is derived from an EMBL/GenBank/DDBJ whole genome shotgun (WGS) entry which is preliminary data.</text>
</comment>
<dbReference type="Proteomes" id="UP000663826">
    <property type="component" value="Unassembled WGS sequence"/>
</dbReference>
<sequence>MLQRTFRAYGLILFAAGALIVLSASFQQRLSLDDLFWESTPKPKPEANVESTYRQQLASVREVDNVPHSRTLGVAQRIYVIGLPRRKDRRQHMETLIKAMDIDVVWHDALDMHSKIVTDIFERVRWVRAQSRIGHESQVQDPQGLVFKWLPDVGSDAPVPTHDGSDLWFVPGEMQSLPAPPLPDTRPPLLRTSGEDTILPDEPLTRAQVSCWYSHYQVLLKIARGEDEVAIVLEDDVDMENPLIHPVDLMLISPCPEKVTACPMRTKIHQYEDIHTFILPNTSFAHTHTPSLVREQGDCVEPAVVIQTKDTVSDIVSGTGGAQTEWLADSALQRVAYYEKLRQQRELSEH</sequence>
<protein>
    <recommendedName>
        <fullName evidence="1">Glycosyl transferase family 25 domain-containing protein</fullName>
    </recommendedName>
</protein>
<dbReference type="InterPro" id="IPR002654">
    <property type="entry name" value="Glyco_trans_25"/>
</dbReference>
<accession>A0A8H2ZUA5</accession>
<dbReference type="AlphaFoldDB" id="A0A8H2ZUA5"/>